<comment type="caution">
    <text evidence="2">The sequence shown here is derived from an EMBL/GenBank/DDBJ whole genome shotgun (WGS) entry which is preliminary data.</text>
</comment>
<keyword evidence="1" id="KW-0472">Membrane</keyword>
<organism evidence="2 3">
    <name type="scientific">Weissella paramesenteroides</name>
    <name type="common">Leuconostoc paramesenteroides</name>
    <dbReference type="NCBI Taxonomy" id="1249"/>
    <lineage>
        <taxon>Bacteria</taxon>
        <taxon>Bacillati</taxon>
        <taxon>Bacillota</taxon>
        <taxon>Bacilli</taxon>
        <taxon>Lactobacillales</taxon>
        <taxon>Lactobacillaceae</taxon>
        <taxon>Weissella</taxon>
    </lineage>
</organism>
<evidence type="ECO:0000313" key="2">
    <source>
        <dbReference type="EMBL" id="MDF8371767.1"/>
    </source>
</evidence>
<dbReference type="EMBL" id="JAANXN010000013">
    <property type="protein sequence ID" value="MDF8371767.1"/>
    <property type="molecule type" value="Genomic_DNA"/>
</dbReference>
<accession>A0ABD4XKH8</accession>
<keyword evidence="1" id="KW-0812">Transmembrane</keyword>
<dbReference type="RefSeq" id="WP_277362490.1">
    <property type="nucleotide sequence ID" value="NZ_JAANXN010000013.1"/>
</dbReference>
<evidence type="ECO:0000313" key="3">
    <source>
        <dbReference type="Proteomes" id="UP001215461"/>
    </source>
</evidence>
<dbReference type="InterPro" id="IPR018770">
    <property type="entry name" value="ChloroindolylP_hydrolase"/>
</dbReference>
<dbReference type="GO" id="GO:0016787">
    <property type="term" value="F:hydrolase activity"/>
    <property type="evidence" value="ECO:0007669"/>
    <property type="project" value="UniProtKB-KW"/>
</dbReference>
<feature type="transmembrane region" description="Helical" evidence="1">
    <location>
        <begin position="62"/>
        <end position="89"/>
    </location>
</feature>
<reference evidence="2 3" key="1">
    <citation type="submission" date="2020-03" db="EMBL/GenBank/DDBJ databases">
        <title>Comparative genomics of Weissella paramesenteroides.</title>
        <authorList>
            <person name="Kant R."/>
            <person name="Takala T."/>
            <person name="Saris P."/>
        </authorList>
    </citation>
    <scope>NUCLEOTIDE SEQUENCE [LARGE SCALE GENOMIC DNA]</scope>
    <source>
        <strain evidence="2 3">SJ27-4</strain>
    </source>
</reference>
<feature type="transmembrane region" description="Helical" evidence="1">
    <location>
        <begin position="20"/>
        <end position="42"/>
    </location>
</feature>
<dbReference type="AlphaFoldDB" id="A0ABD4XKH8"/>
<name>A0ABD4XKH8_WEIPA</name>
<proteinExistence type="predicted"/>
<keyword evidence="1" id="KW-1133">Transmembrane helix</keyword>
<protein>
    <submittedName>
        <fullName evidence="2">5-bromo-4-chloroindolyl phosphate hydrolase</fullName>
    </submittedName>
</protein>
<dbReference type="Pfam" id="PF10112">
    <property type="entry name" value="Halogen_Hydrol"/>
    <property type="match status" value="1"/>
</dbReference>
<sequence>MMDLDHIPKQYFRKIRWTLFWGLFILAIIFSHYTNAAAWLFIGSLAVLGVSIKKSFRWVLPIVLILLVAGSPQLGLISQGLLIMLVVGLRELFVMPHAKLTQLKQHPRLKINKSGLTRRDSRVFKQTFKPMQKSAWHVKVLFQQTVGLRRIAIETKVVTYIEAILNKLAEKPTQLLTVSDFAYRRLPNLEQLLVSYVEIANHSVISDEDKKQLKTARQLIKELSMNICKDYRLVISEDMNNLNSRMNTTKDTLGDRHE</sequence>
<gene>
    <name evidence="2" type="ORF">G9403_08970</name>
</gene>
<dbReference type="Proteomes" id="UP001215461">
    <property type="component" value="Unassembled WGS sequence"/>
</dbReference>
<keyword evidence="2" id="KW-0378">Hydrolase</keyword>
<evidence type="ECO:0000256" key="1">
    <source>
        <dbReference type="SAM" id="Phobius"/>
    </source>
</evidence>